<dbReference type="OrthoDB" id="1433435at2"/>
<dbReference type="EMBL" id="QTZN02000006">
    <property type="protein sequence ID" value="MVB06212.1"/>
    <property type="molecule type" value="Genomic_DNA"/>
</dbReference>
<dbReference type="AlphaFoldDB" id="A0A7M4D2X8"/>
<comment type="caution">
    <text evidence="1">The sequence shown here is derived from an EMBL/GenBank/DDBJ whole genome shotgun (WGS) entry which is preliminary data.</text>
</comment>
<dbReference type="RefSeq" id="WP_156194852.1">
    <property type="nucleotide sequence ID" value="NZ_QTZN02000006.1"/>
</dbReference>
<protein>
    <submittedName>
        <fullName evidence="1">Uncharacterized protein</fullName>
    </submittedName>
</protein>
<name>A0A7M4D2X8_9BACT</name>
<evidence type="ECO:0000313" key="1">
    <source>
        <dbReference type="EMBL" id="MUP37007.1"/>
    </source>
</evidence>
<evidence type="ECO:0000313" key="4">
    <source>
        <dbReference type="Proteomes" id="UP000462449"/>
    </source>
</evidence>
<evidence type="ECO:0000313" key="2">
    <source>
        <dbReference type="EMBL" id="MVB06212.1"/>
    </source>
</evidence>
<sequence length="316" mass="35794">MNITIEKQNFTNQKDISLFICAIGFEERSTFIAKSLIESKTISQENTLCLYFLDNRDEISKQNYEIIKANNITPVDTVKENISELNNLISEKLDSLFQQFDNLKIHVDYSSMPRCWYANILLFLSTKLRKNDSLFFWYAHGNYTTDITHCTTAGADDFVIFSGKASIQPRNRSHILGLGYDTVKSDAIRTVVDPSTLIVCYTYPEDNVQILETIHNEHETILNSAAMSISLPIENFDFIIKRIKELVIDLSDKGDVILIPDGPKPLILACSIIPMLLKKTGVVCFHIKSHSTNFTPVNIKATGLISGFVIKQKINE</sequence>
<keyword evidence="3" id="KW-1185">Reference proteome</keyword>
<organism evidence="1 4">
    <name type="scientific">Labilibaculum euxinus</name>
    <dbReference type="NCBI Taxonomy" id="2686357"/>
    <lineage>
        <taxon>Bacteria</taxon>
        <taxon>Pseudomonadati</taxon>
        <taxon>Bacteroidota</taxon>
        <taxon>Bacteroidia</taxon>
        <taxon>Marinilabiliales</taxon>
        <taxon>Marinifilaceae</taxon>
        <taxon>Labilibaculum</taxon>
    </lineage>
</organism>
<reference evidence="1 4" key="2">
    <citation type="submission" date="2019-12" db="EMBL/GenBank/DDBJ databases">
        <title>Draft genome sequence of Labilibaculum sp. strain 44 isolated from deep waters of Black Sea.</title>
        <authorList>
            <person name="Yadav S."/>
            <person name="Villanueva L."/>
        </authorList>
    </citation>
    <scope>NUCLEOTIDE SEQUENCE [LARGE SCALE GENOMIC DNA]</scope>
    <source>
        <strain evidence="1 4">44</strain>
    </source>
</reference>
<accession>A0A7M4D2X8</accession>
<reference evidence="2 3" key="1">
    <citation type="submission" date="2019-11" db="EMBL/GenBank/DDBJ databases">
        <title>Draft genome sequence of Labilibaculum sp. strain SYP isolated from Black Sea.</title>
        <authorList>
            <person name="Yadav S."/>
            <person name="Villanueva L."/>
        </authorList>
    </citation>
    <scope>NUCLEOTIDE SEQUENCE [LARGE SCALE GENOMIC DNA]</scope>
    <source>
        <strain evidence="2 3">44</strain>
    </source>
</reference>
<dbReference type="EMBL" id="WOTW01000006">
    <property type="protein sequence ID" value="MUP37007.1"/>
    <property type="molecule type" value="Genomic_DNA"/>
</dbReference>
<dbReference type="Proteomes" id="UP000285951">
    <property type="component" value="Unassembled WGS sequence"/>
</dbReference>
<gene>
    <name evidence="2" type="ORF">DWB62_004185</name>
    <name evidence="1" type="ORF">GNY23_04185</name>
</gene>
<dbReference type="Proteomes" id="UP000462449">
    <property type="component" value="Unassembled WGS sequence"/>
</dbReference>
<proteinExistence type="predicted"/>
<evidence type="ECO:0000313" key="3">
    <source>
        <dbReference type="Proteomes" id="UP000285951"/>
    </source>
</evidence>